<comment type="caution">
    <text evidence="1">The sequence shown here is derived from an EMBL/GenBank/DDBJ whole genome shotgun (WGS) entry which is preliminary data.</text>
</comment>
<protein>
    <submittedName>
        <fullName evidence="1">Alkaline phosphatase family protein</fullName>
    </submittedName>
</protein>
<dbReference type="InterPro" id="IPR002591">
    <property type="entry name" value="Phosphodiest/P_Trfase"/>
</dbReference>
<dbReference type="RefSeq" id="WP_311694029.1">
    <property type="nucleotide sequence ID" value="NZ_JAVRHL010000005.1"/>
</dbReference>
<dbReference type="Proteomes" id="UP001265259">
    <property type="component" value="Unassembled WGS sequence"/>
</dbReference>
<dbReference type="InterPro" id="IPR017850">
    <property type="entry name" value="Alkaline_phosphatase_core_sf"/>
</dbReference>
<reference evidence="1 2" key="1">
    <citation type="submission" date="2023-09" db="EMBL/GenBank/DDBJ databases">
        <authorList>
            <person name="Rey-Velasco X."/>
        </authorList>
    </citation>
    <scope>NUCLEOTIDE SEQUENCE [LARGE SCALE GENOMIC DNA]</scope>
    <source>
        <strain evidence="1 2">F158</strain>
    </source>
</reference>
<dbReference type="Pfam" id="PF01663">
    <property type="entry name" value="Phosphodiest"/>
    <property type="match status" value="1"/>
</dbReference>
<keyword evidence="2" id="KW-1185">Reference proteome</keyword>
<sequence>MTPRSCLIATFDGLRRDRATADLMPNVARFLAGGTDCVNARSVFPSETRVAVTSTITGCAPAAHGLVANQFLHPVAPDRIFQTASNADLSAAAAAGQLIDRRSLGERLAEAGRSMAIVSTASPGATRMMSPRAHALGHPVFSVHGAPVGTEELQRKAEDRLGTIPPAGTPNSARVDHAVDVLTRIVYPDHDPDLAILWLSDPDITSHGFGVTSSETEAAQAACDAAFGRLLEWWEAGNGPENIVVMSDHGQITGSARVDPVADFPDWEGRLVPGALCGLWLEETGPDAIQDAVDRLRDTRWAGLIFASGAEGQRVNGAMPWSAVNQGHPRTPTIGVTLRAAPAGPDGVEQTFFAAGIEPGGGIHGGLTRGELSTVLGARGPAFRQGHRSEVPCWLPDIAPTILSVMGLPVTGTTGRAMIETLAAGGRAPDVERHVETVEHRGHAQHLAWWQVGDGRIVDCGWMEEAGASSGRSKRAEEIA</sequence>
<dbReference type="Gene3D" id="3.40.720.10">
    <property type="entry name" value="Alkaline Phosphatase, subunit A"/>
    <property type="match status" value="2"/>
</dbReference>
<gene>
    <name evidence="1" type="ORF">RM543_17485</name>
</gene>
<dbReference type="PANTHER" id="PTHR10151">
    <property type="entry name" value="ECTONUCLEOTIDE PYROPHOSPHATASE/PHOSPHODIESTERASE"/>
    <property type="match status" value="1"/>
</dbReference>
<organism evidence="1 2">
    <name type="scientific">Tropicimonas omnivorans</name>
    <dbReference type="NCBI Taxonomy" id="3075590"/>
    <lineage>
        <taxon>Bacteria</taxon>
        <taxon>Pseudomonadati</taxon>
        <taxon>Pseudomonadota</taxon>
        <taxon>Alphaproteobacteria</taxon>
        <taxon>Rhodobacterales</taxon>
        <taxon>Roseobacteraceae</taxon>
        <taxon>Tropicimonas</taxon>
    </lineage>
</organism>
<evidence type="ECO:0000313" key="1">
    <source>
        <dbReference type="EMBL" id="MDT0684478.1"/>
    </source>
</evidence>
<name>A0ABU3DLM7_9RHOB</name>
<evidence type="ECO:0000313" key="2">
    <source>
        <dbReference type="Proteomes" id="UP001265259"/>
    </source>
</evidence>
<dbReference type="PANTHER" id="PTHR10151:SF120">
    <property type="entry name" value="BIS(5'-ADENOSYL)-TRIPHOSPHATASE"/>
    <property type="match status" value="1"/>
</dbReference>
<proteinExistence type="predicted"/>
<dbReference type="EMBL" id="JAVRHL010000005">
    <property type="protein sequence ID" value="MDT0684478.1"/>
    <property type="molecule type" value="Genomic_DNA"/>
</dbReference>
<accession>A0ABU3DLM7</accession>
<dbReference type="SUPFAM" id="SSF53649">
    <property type="entry name" value="Alkaline phosphatase-like"/>
    <property type="match status" value="1"/>
</dbReference>